<gene>
    <name evidence="14" type="primary">HaV53_ORF45</name>
</gene>
<comment type="subcellular location">
    <subcellularLocation>
        <location evidence="2">Membrane</location>
        <topology evidence="2">Multi-pass membrane protein</topology>
    </subcellularLocation>
</comment>
<dbReference type="GeneID" id="37618426"/>
<dbReference type="PROSITE" id="PS00518">
    <property type="entry name" value="ZF_RING_1"/>
    <property type="match status" value="1"/>
</dbReference>
<sequence>MEHIISLFTGNSNNAYIDDSLLTFNDNFSRYIFHVLNNEVRLLNDHNMIDYSNNSSMVNASHQYNNMDFQVHSGNVITIPEVMVRMSIETLPTMTMTFTNMNASFESMHVDNMMDYNTTVHSTLNACDLDNIEKCIISEPLECYICLDKLLRGSCVRKLRCKHMFCINCIDKWLSKYNNTCPVCKESV</sequence>
<dbReference type="GO" id="GO:0016567">
    <property type="term" value="P:protein ubiquitination"/>
    <property type="evidence" value="ECO:0007669"/>
    <property type="project" value="TreeGrafter"/>
</dbReference>
<dbReference type="EC" id="2.3.2.27" evidence="3"/>
<dbReference type="PANTHER" id="PTHR45977:SF4">
    <property type="entry name" value="RING-TYPE DOMAIN-CONTAINING PROTEIN"/>
    <property type="match status" value="1"/>
</dbReference>
<dbReference type="GO" id="GO:0016020">
    <property type="term" value="C:membrane"/>
    <property type="evidence" value="ECO:0007669"/>
    <property type="project" value="UniProtKB-SubCell"/>
</dbReference>
<keyword evidence="4" id="KW-0808">Transferase</keyword>
<evidence type="ECO:0000256" key="9">
    <source>
        <dbReference type="ARBA" id="ARBA00022833"/>
    </source>
</evidence>
<evidence type="ECO:0000256" key="5">
    <source>
        <dbReference type="ARBA" id="ARBA00022692"/>
    </source>
</evidence>
<proteinExistence type="predicted"/>
<dbReference type="KEGG" id="vg:37618426"/>
<dbReference type="GO" id="GO:0006511">
    <property type="term" value="P:ubiquitin-dependent protein catabolic process"/>
    <property type="evidence" value="ECO:0007669"/>
    <property type="project" value="TreeGrafter"/>
</dbReference>
<evidence type="ECO:0000256" key="8">
    <source>
        <dbReference type="ARBA" id="ARBA00022786"/>
    </source>
</evidence>
<evidence type="ECO:0000256" key="6">
    <source>
        <dbReference type="ARBA" id="ARBA00022723"/>
    </source>
</evidence>
<keyword evidence="6" id="KW-0479">Metal-binding</keyword>
<dbReference type="Gene3D" id="3.30.40.10">
    <property type="entry name" value="Zinc/RING finger domain, C3HC4 (zinc finger)"/>
    <property type="match status" value="1"/>
</dbReference>
<protein>
    <recommendedName>
        <fullName evidence="3">RING-type E3 ubiquitin transferase</fullName>
        <ecNumber evidence="3">2.3.2.27</ecNumber>
    </recommendedName>
</protein>
<dbReference type="PROSITE" id="PS50089">
    <property type="entry name" value="ZF_RING_2"/>
    <property type="match status" value="1"/>
</dbReference>
<dbReference type="Pfam" id="PF13639">
    <property type="entry name" value="zf-RING_2"/>
    <property type="match status" value="1"/>
</dbReference>
<evidence type="ECO:0000313" key="14">
    <source>
        <dbReference type="EMBL" id="AOM63376.1"/>
    </source>
</evidence>
<evidence type="ECO:0000256" key="12">
    <source>
        <dbReference type="PROSITE-ProRule" id="PRU00175"/>
    </source>
</evidence>
<dbReference type="InterPro" id="IPR001841">
    <property type="entry name" value="Znf_RING"/>
</dbReference>
<evidence type="ECO:0000313" key="15">
    <source>
        <dbReference type="Proteomes" id="UP000232488"/>
    </source>
</evidence>
<keyword evidence="7 12" id="KW-0863">Zinc-finger</keyword>
<dbReference type="RefSeq" id="YP_009507442.1">
    <property type="nucleotide sequence ID" value="NC_038553.1"/>
</dbReference>
<evidence type="ECO:0000256" key="3">
    <source>
        <dbReference type="ARBA" id="ARBA00012483"/>
    </source>
</evidence>
<dbReference type="InterPro" id="IPR017907">
    <property type="entry name" value="Znf_RING_CS"/>
</dbReference>
<dbReference type="InterPro" id="IPR013083">
    <property type="entry name" value="Znf_RING/FYVE/PHD"/>
</dbReference>
<evidence type="ECO:0000256" key="2">
    <source>
        <dbReference type="ARBA" id="ARBA00004141"/>
    </source>
</evidence>
<accession>A0A1C9C515</accession>
<evidence type="ECO:0000256" key="4">
    <source>
        <dbReference type="ARBA" id="ARBA00022679"/>
    </source>
</evidence>
<dbReference type="PANTHER" id="PTHR45977">
    <property type="entry name" value="TARGET OF ERK KINASE MPK-1"/>
    <property type="match status" value="1"/>
</dbReference>
<dbReference type="EMBL" id="KX008963">
    <property type="protein sequence ID" value="AOM63376.1"/>
    <property type="molecule type" value="Genomic_DNA"/>
</dbReference>
<dbReference type="Proteomes" id="UP000232488">
    <property type="component" value="Segment"/>
</dbReference>
<reference evidence="14 15" key="1">
    <citation type="submission" date="2016-03" db="EMBL/GenBank/DDBJ databases">
        <title>Genome sequences of a Phycodnavirus, Heterosigma akashiwo virus strain 53.</title>
        <authorList>
            <person name="Ueki S."/>
            <person name="Ogura Y."/>
            <person name="Hayashi T."/>
        </authorList>
    </citation>
    <scope>NUCLEOTIDE SEQUENCE [LARGE SCALE GENOMIC DNA]</scope>
    <source>
        <strain evidence="14">HaV53</strain>
    </source>
</reference>
<keyword evidence="10" id="KW-1133">Transmembrane helix</keyword>
<evidence type="ECO:0000256" key="7">
    <source>
        <dbReference type="ARBA" id="ARBA00022771"/>
    </source>
</evidence>
<keyword evidence="5" id="KW-0812">Transmembrane</keyword>
<feature type="domain" description="RING-type" evidence="13">
    <location>
        <begin position="143"/>
        <end position="185"/>
    </location>
</feature>
<dbReference type="SUPFAM" id="SSF57850">
    <property type="entry name" value="RING/U-box"/>
    <property type="match status" value="1"/>
</dbReference>
<organismHost>
    <name type="scientific">Heterosigma akashiwo</name>
    <name type="common">Chromophytic alga</name>
    <name type="synonym">Heterosigma carterae</name>
    <dbReference type="NCBI Taxonomy" id="2829"/>
</organismHost>
<dbReference type="GO" id="GO:0008270">
    <property type="term" value="F:zinc ion binding"/>
    <property type="evidence" value="ECO:0007669"/>
    <property type="project" value="UniProtKB-KW"/>
</dbReference>
<keyword evidence="8" id="KW-0833">Ubl conjugation pathway</keyword>
<dbReference type="OrthoDB" id="16373at10239"/>
<dbReference type="GO" id="GO:0061630">
    <property type="term" value="F:ubiquitin protein ligase activity"/>
    <property type="evidence" value="ECO:0007669"/>
    <property type="project" value="UniProtKB-EC"/>
</dbReference>
<evidence type="ECO:0000259" key="13">
    <source>
        <dbReference type="PROSITE" id="PS50089"/>
    </source>
</evidence>
<keyword evidence="15" id="KW-1185">Reference proteome</keyword>
<comment type="catalytic activity">
    <reaction evidence="1">
        <text>S-ubiquitinyl-[E2 ubiquitin-conjugating enzyme]-L-cysteine + [acceptor protein]-L-lysine = [E2 ubiquitin-conjugating enzyme]-L-cysteine + N(6)-ubiquitinyl-[acceptor protein]-L-lysine.</text>
        <dbReference type="EC" id="2.3.2.27"/>
    </reaction>
</comment>
<evidence type="ECO:0000256" key="1">
    <source>
        <dbReference type="ARBA" id="ARBA00000900"/>
    </source>
</evidence>
<organism evidence="14 15">
    <name type="scientific">Heterosigma akashiwo virus 01</name>
    <name type="common">HaV01</name>
    <dbReference type="NCBI Taxonomy" id="97195"/>
    <lineage>
        <taxon>Viruses</taxon>
        <taxon>Varidnaviria</taxon>
        <taxon>Bamfordvirae</taxon>
        <taxon>Nucleocytoviricota</taxon>
        <taxon>Megaviricetes</taxon>
        <taxon>Algavirales</taxon>
        <taxon>Phycodnaviridae</taxon>
        <taxon>Raphidovirus</taxon>
        <taxon>Raphidovirus japonicum</taxon>
    </lineage>
</organism>
<name>A0A1C9C515_HAV01</name>
<keyword evidence="11" id="KW-0472">Membrane</keyword>
<dbReference type="SMART" id="SM00184">
    <property type="entry name" value="RING"/>
    <property type="match status" value="1"/>
</dbReference>
<evidence type="ECO:0000256" key="11">
    <source>
        <dbReference type="ARBA" id="ARBA00023136"/>
    </source>
</evidence>
<keyword evidence="9" id="KW-0862">Zinc</keyword>
<evidence type="ECO:0000256" key="10">
    <source>
        <dbReference type="ARBA" id="ARBA00022989"/>
    </source>
</evidence>